<keyword evidence="5 8" id="KW-0472">Membrane</keyword>
<dbReference type="InterPro" id="IPR001734">
    <property type="entry name" value="Na/solute_symporter"/>
</dbReference>
<evidence type="ECO:0000256" key="1">
    <source>
        <dbReference type="ARBA" id="ARBA00004141"/>
    </source>
</evidence>
<feature type="transmembrane region" description="Helical" evidence="8">
    <location>
        <begin position="33"/>
        <end position="55"/>
    </location>
</feature>
<evidence type="ECO:0000256" key="5">
    <source>
        <dbReference type="ARBA" id="ARBA00023136"/>
    </source>
</evidence>
<dbReference type="PANTHER" id="PTHR46154">
    <property type="match status" value="1"/>
</dbReference>
<feature type="transmembrane region" description="Helical" evidence="8">
    <location>
        <begin position="170"/>
        <end position="192"/>
    </location>
</feature>
<dbReference type="CDD" id="cd11476">
    <property type="entry name" value="SLC5sbd_DUR3"/>
    <property type="match status" value="1"/>
</dbReference>
<name>A0A3M7GST6_HORWE</name>
<evidence type="ECO:0008006" key="11">
    <source>
        <dbReference type="Google" id="ProtNLM"/>
    </source>
</evidence>
<feature type="transmembrane region" description="Helical" evidence="8">
    <location>
        <begin position="463"/>
        <end position="486"/>
    </location>
</feature>
<dbReference type="PANTHER" id="PTHR46154:SF2">
    <property type="entry name" value="SOLUTE SYMPORTER FAMILY TRANSPORTER (AFU_ORTHOLOGUE AFUA_6G03200)"/>
    <property type="match status" value="1"/>
</dbReference>
<dbReference type="PROSITE" id="PS50283">
    <property type="entry name" value="NA_SOLUT_SYMP_3"/>
    <property type="match status" value="1"/>
</dbReference>
<evidence type="ECO:0000313" key="9">
    <source>
        <dbReference type="EMBL" id="RMZ04186.1"/>
    </source>
</evidence>
<dbReference type="Gene3D" id="1.20.1730.10">
    <property type="entry name" value="Sodium/glucose cotransporter"/>
    <property type="match status" value="1"/>
</dbReference>
<dbReference type="EMBL" id="QWIQ01000141">
    <property type="protein sequence ID" value="RMZ04186.1"/>
    <property type="molecule type" value="Genomic_DNA"/>
</dbReference>
<reference evidence="9 10" key="1">
    <citation type="journal article" date="2018" name="BMC Genomics">
        <title>Genomic evidence for intraspecific hybridization in a clonal and extremely halotolerant yeast.</title>
        <authorList>
            <person name="Gostincar C."/>
            <person name="Stajich J.E."/>
            <person name="Zupancic J."/>
            <person name="Zalar P."/>
            <person name="Gunde-Cimerman N."/>
        </authorList>
    </citation>
    <scope>NUCLEOTIDE SEQUENCE [LARGE SCALE GENOMIC DNA]</scope>
    <source>
        <strain evidence="9 10">EXF-171</strain>
    </source>
</reference>
<feature type="transmembrane region" description="Helical" evidence="8">
    <location>
        <begin position="76"/>
        <end position="92"/>
    </location>
</feature>
<feature type="transmembrane region" description="Helical" evidence="8">
    <location>
        <begin position="258"/>
        <end position="276"/>
    </location>
</feature>
<feature type="transmembrane region" description="Helical" evidence="8">
    <location>
        <begin position="142"/>
        <end position="164"/>
    </location>
</feature>
<feature type="transmembrane region" description="Helical" evidence="8">
    <location>
        <begin position="204"/>
        <end position="224"/>
    </location>
</feature>
<feature type="transmembrane region" description="Helical" evidence="8">
    <location>
        <begin position="112"/>
        <end position="130"/>
    </location>
</feature>
<evidence type="ECO:0000256" key="7">
    <source>
        <dbReference type="SAM" id="MobiDB-lite"/>
    </source>
</evidence>
<comment type="subcellular location">
    <subcellularLocation>
        <location evidence="1">Membrane</location>
        <topology evidence="1">Multi-pass membrane protein</topology>
    </subcellularLocation>
</comment>
<dbReference type="Pfam" id="PF00474">
    <property type="entry name" value="SSF"/>
    <property type="match status" value="1"/>
</dbReference>
<protein>
    <recommendedName>
        <fullName evidence="11">Urea active transporter</fullName>
    </recommendedName>
</protein>
<feature type="compositionally biased region" description="Basic and acidic residues" evidence="7">
    <location>
        <begin position="571"/>
        <end position="580"/>
    </location>
</feature>
<dbReference type="Proteomes" id="UP000281468">
    <property type="component" value="Unassembled WGS sequence"/>
</dbReference>
<feature type="transmembrane region" description="Helical" evidence="8">
    <location>
        <begin position="498"/>
        <end position="521"/>
    </location>
</feature>
<proteinExistence type="inferred from homology"/>
<organism evidence="9 10">
    <name type="scientific">Hortaea werneckii</name>
    <name type="common">Black yeast</name>
    <name type="synonym">Cladosporium werneckii</name>
    <dbReference type="NCBI Taxonomy" id="91943"/>
    <lineage>
        <taxon>Eukaryota</taxon>
        <taxon>Fungi</taxon>
        <taxon>Dikarya</taxon>
        <taxon>Ascomycota</taxon>
        <taxon>Pezizomycotina</taxon>
        <taxon>Dothideomycetes</taxon>
        <taxon>Dothideomycetidae</taxon>
        <taxon>Mycosphaerellales</taxon>
        <taxon>Teratosphaeriaceae</taxon>
        <taxon>Hortaea</taxon>
    </lineage>
</organism>
<dbReference type="InterPro" id="IPR038377">
    <property type="entry name" value="Na/Glc_symporter_sf"/>
</dbReference>
<dbReference type="GO" id="GO:0005886">
    <property type="term" value="C:plasma membrane"/>
    <property type="evidence" value="ECO:0007669"/>
    <property type="project" value="TreeGrafter"/>
</dbReference>
<evidence type="ECO:0000256" key="2">
    <source>
        <dbReference type="ARBA" id="ARBA00006434"/>
    </source>
</evidence>
<evidence type="ECO:0000256" key="3">
    <source>
        <dbReference type="ARBA" id="ARBA00022692"/>
    </source>
</evidence>
<evidence type="ECO:0000256" key="4">
    <source>
        <dbReference type="ARBA" id="ARBA00022989"/>
    </source>
</evidence>
<comment type="similarity">
    <text evidence="2 6">Belongs to the sodium:solute symporter (SSF) (TC 2.A.21) family.</text>
</comment>
<dbReference type="GO" id="GO:0015204">
    <property type="term" value="F:urea transmembrane transporter activity"/>
    <property type="evidence" value="ECO:0007669"/>
    <property type="project" value="InterPro"/>
</dbReference>
<feature type="transmembrane region" description="Helical" evidence="8">
    <location>
        <begin position="359"/>
        <end position="389"/>
    </location>
</feature>
<keyword evidence="3 8" id="KW-0812">Transmembrane</keyword>
<feature type="transmembrane region" description="Helical" evidence="8">
    <location>
        <begin position="618"/>
        <end position="643"/>
    </location>
</feature>
<keyword evidence="4 8" id="KW-1133">Transmembrane helix</keyword>
<sequence>MSVSSSYPSSYPAHQLLREIMSTSAATVLPQGAGYGVVVGVGFFFAFVMMGISWLQNRFTQFSTKSSEEFNTASRSIKPGLIASGIVSAWTWAATLLQSSTVAYQYGVAGPFWYAAGATVQILMFSILACKTKMNAPRCHTYLEIIYASILVGSQLLLGGSAVVTSLTGMNVYAAIFLIPLGVCVYVILGGLRATFLCDYSHTLVLMVIILYFMFTAYTTSDLIGSPSRMYDLLQQAAVQRPVSGNKDGSYTTLKSDYGLIFGVIQLCSGSGTVFLDQAYWQRAIASRPTTAVRAYILGGLAWFAIPFGFSTTLGIAAVALTNNPHFPTYPNVPSSAEISSGLAAAYAASALLGQSGAVALLIVLFMAVTSCASAELIAVSSLLTFDVYKAYMKPTASPGSLIFVSHVCIGIFGLVMAIFACIWNAAGIDLGWLFLVMGLLIGGAVFPAAFSITWAGQSRAGAIAGCICGLAAGIIAWLVTAQQYFGEITVSSTGREYATLAGNLAAIMTGLIVTVTVSLCKPQNFDWSITREINARHPKTIVSEQEASGPKEAAEESKTAARLPMSTPKAVEDQGKEGTEASIELPSKEDMRTSLPTDEDVKADVDLEEHPTKLKRAFVTACVAAFVLTFIMDFLVPIPMFLSHYVFSKEFFTAWVVISFLWVFASTGISVVLPVVETMGFLKKFARVLFER</sequence>
<comment type="caution">
    <text evidence="9">The sequence shown here is derived from an EMBL/GenBank/DDBJ whole genome shotgun (WGS) entry which is preliminary data.</text>
</comment>
<feature type="transmembrane region" description="Helical" evidence="8">
    <location>
        <begin position="296"/>
        <end position="321"/>
    </location>
</feature>
<feature type="transmembrane region" description="Helical" evidence="8">
    <location>
        <begin position="433"/>
        <end position="456"/>
    </location>
</feature>
<gene>
    <name evidence="9" type="ORF">D0862_05401</name>
</gene>
<dbReference type="AlphaFoldDB" id="A0A3M7GST6"/>
<feature type="transmembrane region" description="Helical" evidence="8">
    <location>
        <begin position="655"/>
        <end position="677"/>
    </location>
</feature>
<feature type="transmembrane region" description="Helical" evidence="8">
    <location>
        <begin position="401"/>
        <end position="427"/>
    </location>
</feature>
<evidence type="ECO:0000313" key="10">
    <source>
        <dbReference type="Proteomes" id="UP000281468"/>
    </source>
</evidence>
<evidence type="ECO:0000256" key="8">
    <source>
        <dbReference type="SAM" id="Phobius"/>
    </source>
</evidence>
<feature type="region of interest" description="Disordered" evidence="7">
    <location>
        <begin position="540"/>
        <end position="596"/>
    </location>
</feature>
<evidence type="ECO:0000256" key="6">
    <source>
        <dbReference type="RuleBase" id="RU362091"/>
    </source>
</evidence>
<dbReference type="InterPro" id="IPR031155">
    <property type="entry name" value="DUR"/>
</dbReference>
<accession>A0A3M7GST6</accession>